<gene>
    <name evidence="1" type="ORF">FMOSSE_LOCUS16692</name>
</gene>
<feature type="non-terminal residue" evidence="1">
    <location>
        <position position="40"/>
    </location>
</feature>
<proteinExistence type="predicted"/>
<dbReference type="AlphaFoldDB" id="A0A9N9IUD8"/>
<evidence type="ECO:0000313" key="1">
    <source>
        <dbReference type="EMBL" id="CAG8751878.1"/>
    </source>
</evidence>
<feature type="non-terminal residue" evidence="1">
    <location>
        <position position="1"/>
    </location>
</feature>
<accession>A0A9N9IUD8</accession>
<comment type="caution">
    <text evidence="1">The sequence shown here is derived from an EMBL/GenBank/DDBJ whole genome shotgun (WGS) entry which is preliminary data.</text>
</comment>
<sequence>EQPAPSSVAEQSASNAAVVKPLALSVIVVEPSASSAEVEH</sequence>
<protein>
    <submittedName>
        <fullName evidence="1">8093_t:CDS:1</fullName>
    </submittedName>
</protein>
<dbReference type="Proteomes" id="UP000789375">
    <property type="component" value="Unassembled WGS sequence"/>
</dbReference>
<name>A0A9N9IUD8_FUNMO</name>
<reference evidence="1" key="1">
    <citation type="submission" date="2021-06" db="EMBL/GenBank/DDBJ databases">
        <authorList>
            <person name="Kallberg Y."/>
            <person name="Tangrot J."/>
            <person name="Rosling A."/>
        </authorList>
    </citation>
    <scope>NUCLEOTIDE SEQUENCE</scope>
    <source>
        <strain evidence="1">87-6 pot B 2015</strain>
    </source>
</reference>
<dbReference type="EMBL" id="CAJVPP010025512">
    <property type="protein sequence ID" value="CAG8751878.1"/>
    <property type="molecule type" value="Genomic_DNA"/>
</dbReference>
<evidence type="ECO:0000313" key="2">
    <source>
        <dbReference type="Proteomes" id="UP000789375"/>
    </source>
</evidence>
<keyword evidence="2" id="KW-1185">Reference proteome</keyword>
<organism evidence="1 2">
    <name type="scientific">Funneliformis mosseae</name>
    <name type="common">Endomycorrhizal fungus</name>
    <name type="synonym">Glomus mosseae</name>
    <dbReference type="NCBI Taxonomy" id="27381"/>
    <lineage>
        <taxon>Eukaryota</taxon>
        <taxon>Fungi</taxon>
        <taxon>Fungi incertae sedis</taxon>
        <taxon>Mucoromycota</taxon>
        <taxon>Glomeromycotina</taxon>
        <taxon>Glomeromycetes</taxon>
        <taxon>Glomerales</taxon>
        <taxon>Glomeraceae</taxon>
        <taxon>Funneliformis</taxon>
    </lineage>
</organism>